<organism evidence="1 2">
    <name type="scientific">Batillaria attramentaria</name>
    <dbReference type="NCBI Taxonomy" id="370345"/>
    <lineage>
        <taxon>Eukaryota</taxon>
        <taxon>Metazoa</taxon>
        <taxon>Spiralia</taxon>
        <taxon>Lophotrochozoa</taxon>
        <taxon>Mollusca</taxon>
        <taxon>Gastropoda</taxon>
        <taxon>Caenogastropoda</taxon>
        <taxon>Sorbeoconcha</taxon>
        <taxon>Cerithioidea</taxon>
        <taxon>Batillariidae</taxon>
        <taxon>Batillaria</taxon>
    </lineage>
</organism>
<dbReference type="EMBL" id="JACVVK020000136">
    <property type="protein sequence ID" value="KAK7489577.1"/>
    <property type="molecule type" value="Genomic_DNA"/>
</dbReference>
<gene>
    <name evidence="1" type="ORF">BaRGS_00019211</name>
</gene>
<dbReference type="Proteomes" id="UP001519460">
    <property type="component" value="Unassembled WGS sequence"/>
</dbReference>
<keyword evidence="2" id="KW-1185">Reference proteome</keyword>
<evidence type="ECO:0000313" key="2">
    <source>
        <dbReference type="Proteomes" id="UP001519460"/>
    </source>
</evidence>
<protein>
    <submittedName>
        <fullName evidence="1">Uncharacterized protein</fullName>
    </submittedName>
</protein>
<dbReference type="AlphaFoldDB" id="A0ABD0KQV4"/>
<reference evidence="1 2" key="1">
    <citation type="journal article" date="2023" name="Sci. Data">
        <title>Genome assembly of the Korean intertidal mud-creeper Batillaria attramentaria.</title>
        <authorList>
            <person name="Patra A.K."/>
            <person name="Ho P.T."/>
            <person name="Jun S."/>
            <person name="Lee S.J."/>
            <person name="Kim Y."/>
            <person name="Won Y.J."/>
        </authorList>
    </citation>
    <scope>NUCLEOTIDE SEQUENCE [LARGE SCALE GENOMIC DNA]</scope>
    <source>
        <strain evidence="1">Wonlab-2016</strain>
    </source>
</reference>
<name>A0ABD0KQV4_9CAEN</name>
<sequence>MKFQTVTSHRLRILRTVQYLYAVTFTGTKQWMKRPCPKVFSLQVFSFSPCILLHHPVHPELERYFQQQLSTVCTTSGDRRQYDKLWNGHQVTLTSVLSAAFTAYVL</sequence>
<accession>A0ABD0KQV4</accession>
<comment type="caution">
    <text evidence="1">The sequence shown here is derived from an EMBL/GenBank/DDBJ whole genome shotgun (WGS) entry which is preliminary data.</text>
</comment>
<evidence type="ECO:0000313" key="1">
    <source>
        <dbReference type="EMBL" id="KAK7489577.1"/>
    </source>
</evidence>
<proteinExistence type="predicted"/>